<gene>
    <name evidence="2" type="ORF">KQX54_019914</name>
</gene>
<evidence type="ECO:0000313" key="3">
    <source>
        <dbReference type="Proteomes" id="UP000826195"/>
    </source>
</evidence>
<reference evidence="2 3" key="1">
    <citation type="journal article" date="2021" name="J. Hered.">
        <title>A chromosome-level genome assembly of the parasitoid wasp, Cotesia glomerata (Hymenoptera: Braconidae).</title>
        <authorList>
            <person name="Pinto B.J."/>
            <person name="Weis J.J."/>
            <person name="Gamble T."/>
            <person name="Ode P.J."/>
            <person name="Paul R."/>
            <person name="Zaspel J.M."/>
        </authorList>
    </citation>
    <scope>NUCLEOTIDE SEQUENCE [LARGE SCALE GENOMIC DNA]</scope>
    <source>
        <strain evidence="2">CgM1</strain>
    </source>
</reference>
<feature type="compositionally biased region" description="Basic residues" evidence="1">
    <location>
        <begin position="39"/>
        <end position="50"/>
    </location>
</feature>
<keyword evidence="3" id="KW-1185">Reference proteome</keyword>
<sequence>MRERSREGPDLQVQRVKGRRMARVEKKTRDAVPPGPNMLRKKKKKKKKQKNERQRGKKDQYEDRIKGVKEKFKWDVMCRDEKIHKAKSI</sequence>
<feature type="compositionally biased region" description="Basic and acidic residues" evidence="1">
    <location>
        <begin position="51"/>
        <end position="64"/>
    </location>
</feature>
<evidence type="ECO:0000313" key="2">
    <source>
        <dbReference type="EMBL" id="KAH0540781.1"/>
    </source>
</evidence>
<organism evidence="2 3">
    <name type="scientific">Cotesia glomerata</name>
    <name type="common">Lepidopteran parasitic wasp</name>
    <name type="synonym">Apanteles glomeratus</name>
    <dbReference type="NCBI Taxonomy" id="32391"/>
    <lineage>
        <taxon>Eukaryota</taxon>
        <taxon>Metazoa</taxon>
        <taxon>Ecdysozoa</taxon>
        <taxon>Arthropoda</taxon>
        <taxon>Hexapoda</taxon>
        <taxon>Insecta</taxon>
        <taxon>Pterygota</taxon>
        <taxon>Neoptera</taxon>
        <taxon>Endopterygota</taxon>
        <taxon>Hymenoptera</taxon>
        <taxon>Apocrita</taxon>
        <taxon>Ichneumonoidea</taxon>
        <taxon>Braconidae</taxon>
        <taxon>Microgastrinae</taxon>
        <taxon>Cotesia</taxon>
    </lineage>
</organism>
<dbReference type="EMBL" id="JAHXZJ010002609">
    <property type="protein sequence ID" value="KAH0540781.1"/>
    <property type="molecule type" value="Genomic_DNA"/>
</dbReference>
<proteinExistence type="predicted"/>
<name>A0AAV7HLQ7_COTGL</name>
<comment type="caution">
    <text evidence="2">The sequence shown here is derived from an EMBL/GenBank/DDBJ whole genome shotgun (WGS) entry which is preliminary data.</text>
</comment>
<dbReference type="AlphaFoldDB" id="A0AAV7HLQ7"/>
<evidence type="ECO:0000256" key="1">
    <source>
        <dbReference type="SAM" id="MobiDB-lite"/>
    </source>
</evidence>
<dbReference type="Proteomes" id="UP000826195">
    <property type="component" value="Unassembled WGS sequence"/>
</dbReference>
<protein>
    <submittedName>
        <fullName evidence="2">Uncharacterized protein</fullName>
    </submittedName>
</protein>
<accession>A0AAV7HLQ7</accession>
<feature type="region of interest" description="Disordered" evidence="1">
    <location>
        <begin position="1"/>
        <end position="64"/>
    </location>
</feature>